<proteinExistence type="predicted"/>
<evidence type="ECO:0000259" key="3">
    <source>
        <dbReference type="Pfam" id="PF13359"/>
    </source>
</evidence>
<evidence type="ECO:0000313" key="4">
    <source>
        <dbReference type="EMBL" id="KAF6142528.1"/>
    </source>
</evidence>
<evidence type="ECO:0000256" key="1">
    <source>
        <dbReference type="ARBA" id="ARBA00001968"/>
    </source>
</evidence>
<organism evidence="4 5">
    <name type="scientific">Kingdonia uniflora</name>
    <dbReference type="NCBI Taxonomy" id="39325"/>
    <lineage>
        <taxon>Eukaryota</taxon>
        <taxon>Viridiplantae</taxon>
        <taxon>Streptophyta</taxon>
        <taxon>Embryophyta</taxon>
        <taxon>Tracheophyta</taxon>
        <taxon>Spermatophyta</taxon>
        <taxon>Magnoliopsida</taxon>
        <taxon>Ranunculales</taxon>
        <taxon>Circaeasteraceae</taxon>
        <taxon>Kingdonia</taxon>
    </lineage>
</organism>
<reference evidence="4 5" key="1">
    <citation type="journal article" date="2020" name="IScience">
        <title>Genome Sequencing of the Endangered Kingdonia uniflora (Circaeasteraceae, Ranunculales) Reveals Potential Mechanisms of Evolutionary Specialization.</title>
        <authorList>
            <person name="Sun Y."/>
            <person name="Deng T."/>
            <person name="Zhang A."/>
            <person name="Moore M.J."/>
            <person name="Landis J.B."/>
            <person name="Lin N."/>
            <person name="Zhang H."/>
            <person name="Zhang X."/>
            <person name="Huang J."/>
            <person name="Zhang X."/>
            <person name="Sun H."/>
            <person name="Wang H."/>
        </authorList>
    </citation>
    <scope>NUCLEOTIDE SEQUENCE [LARGE SCALE GENOMIC DNA]</scope>
    <source>
        <strain evidence="4">TB1705</strain>
        <tissue evidence="4">Leaf</tissue>
    </source>
</reference>
<keyword evidence="5" id="KW-1185">Reference proteome</keyword>
<gene>
    <name evidence="4" type="ORF">GIB67_039492</name>
</gene>
<dbReference type="GO" id="GO:0046872">
    <property type="term" value="F:metal ion binding"/>
    <property type="evidence" value="ECO:0007669"/>
    <property type="project" value="UniProtKB-KW"/>
</dbReference>
<dbReference type="OrthoDB" id="1681765at2759"/>
<sequence length="75" mass="8904">MYYLCDPACVHTKYFMSPFRGVGYWLQDFQRGGRPKIIEEHFNPAHAKFRNAIERTFGVLKARFPMLKEILKYSS</sequence>
<name>A0A7J7LJ20_9MAGN</name>
<evidence type="ECO:0000313" key="5">
    <source>
        <dbReference type="Proteomes" id="UP000541444"/>
    </source>
</evidence>
<accession>A0A7J7LJ20</accession>
<dbReference type="EMBL" id="JACGCM010002254">
    <property type="protein sequence ID" value="KAF6142528.1"/>
    <property type="molecule type" value="Genomic_DNA"/>
</dbReference>
<evidence type="ECO:0000256" key="2">
    <source>
        <dbReference type="ARBA" id="ARBA00022723"/>
    </source>
</evidence>
<dbReference type="InterPro" id="IPR027806">
    <property type="entry name" value="HARBI1_dom"/>
</dbReference>
<protein>
    <recommendedName>
        <fullName evidence="3">DDE Tnp4 domain-containing protein</fullName>
    </recommendedName>
</protein>
<dbReference type="Pfam" id="PF13359">
    <property type="entry name" value="DDE_Tnp_4"/>
    <property type="match status" value="1"/>
</dbReference>
<dbReference type="Proteomes" id="UP000541444">
    <property type="component" value="Unassembled WGS sequence"/>
</dbReference>
<comment type="cofactor">
    <cofactor evidence="1">
        <name>a divalent metal cation</name>
        <dbReference type="ChEBI" id="CHEBI:60240"/>
    </cofactor>
</comment>
<keyword evidence="2" id="KW-0479">Metal-binding</keyword>
<feature type="domain" description="DDE Tnp4" evidence="3">
    <location>
        <begin position="11"/>
        <end position="74"/>
    </location>
</feature>
<comment type="caution">
    <text evidence="4">The sequence shown here is derived from an EMBL/GenBank/DDBJ whole genome shotgun (WGS) entry which is preliminary data.</text>
</comment>
<dbReference type="AlphaFoldDB" id="A0A7J7LJ20"/>